<protein>
    <submittedName>
        <fullName evidence="5">Heat shock protein 16.25</fullName>
    </submittedName>
</protein>
<dbReference type="GO" id="GO:0009408">
    <property type="term" value="P:response to heat"/>
    <property type="evidence" value="ECO:0007669"/>
    <property type="project" value="UniProtKB-ARBA"/>
</dbReference>
<dbReference type="InterPro" id="IPR008978">
    <property type="entry name" value="HSP20-like_chaperone"/>
</dbReference>
<proteinExistence type="evidence at transcript level"/>
<evidence type="ECO:0000256" key="3">
    <source>
        <dbReference type="SAM" id="MobiDB-lite"/>
    </source>
</evidence>
<feature type="region of interest" description="Disordered" evidence="3">
    <location>
        <begin position="1"/>
        <end position="27"/>
    </location>
</feature>
<dbReference type="Pfam" id="PF00011">
    <property type="entry name" value="HSP20"/>
    <property type="match status" value="1"/>
</dbReference>
<keyword evidence="5" id="KW-0346">Stress response</keyword>
<dbReference type="InterPro" id="IPR001436">
    <property type="entry name" value="Alpha-crystallin/sHSP_animal"/>
</dbReference>
<dbReference type="PROSITE" id="PS01031">
    <property type="entry name" value="SHSP"/>
    <property type="match status" value="1"/>
</dbReference>
<evidence type="ECO:0000259" key="4">
    <source>
        <dbReference type="PROSITE" id="PS01031"/>
    </source>
</evidence>
<dbReference type="AlphaFoldDB" id="A0A2U3TA35"/>
<sequence>MPKLFNKKESPKTSKSTDTKEEPSDEHDFIRKEFGDYWKNPKNDKFERILKDGDTKPKKKDFQLTLNIPEYKPEEVLVAANGNVVEVKGKHQERDEKGEMQTVRSFIKSFSISEDCDVSQLRSKFEKEGVLTISAPRKTE</sequence>
<dbReference type="SUPFAM" id="SSF49764">
    <property type="entry name" value="HSP20-like chaperones"/>
    <property type="match status" value="1"/>
</dbReference>
<organism evidence="5">
    <name type="scientific">Harmonia axyridis</name>
    <name type="common">Multicolored Asian lady beetle</name>
    <name type="synonym">Coccinella axyridis</name>
    <dbReference type="NCBI Taxonomy" id="115357"/>
    <lineage>
        <taxon>Eukaryota</taxon>
        <taxon>Metazoa</taxon>
        <taxon>Ecdysozoa</taxon>
        <taxon>Arthropoda</taxon>
        <taxon>Hexapoda</taxon>
        <taxon>Insecta</taxon>
        <taxon>Pterygota</taxon>
        <taxon>Neoptera</taxon>
        <taxon>Endopterygota</taxon>
        <taxon>Coleoptera</taxon>
        <taxon>Polyphaga</taxon>
        <taxon>Cucujiformia</taxon>
        <taxon>Coccinelloidea</taxon>
        <taxon>Coccinellidae</taxon>
        <taxon>Coccinellinae</taxon>
        <taxon>Coccinellini</taxon>
        <taxon>Harmonia</taxon>
    </lineage>
</organism>
<comment type="similarity">
    <text evidence="1 2">Belongs to the small heat shock protein (HSP20) family.</text>
</comment>
<dbReference type="Gene3D" id="2.60.40.790">
    <property type="match status" value="1"/>
</dbReference>
<feature type="domain" description="SHSP" evidence="4">
    <location>
        <begin position="40"/>
        <end position="140"/>
    </location>
</feature>
<dbReference type="PANTHER" id="PTHR45640">
    <property type="entry name" value="HEAT SHOCK PROTEIN HSP-12.2-RELATED"/>
    <property type="match status" value="1"/>
</dbReference>
<evidence type="ECO:0000256" key="1">
    <source>
        <dbReference type="PROSITE-ProRule" id="PRU00285"/>
    </source>
</evidence>
<evidence type="ECO:0000313" key="5">
    <source>
        <dbReference type="EMBL" id="ART30110.1"/>
    </source>
</evidence>
<dbReference type="PANTHER" id="PTHR45640:SF26">
    <property type="entry name" value="RE23625P"/>
    <property type="match status" value="1"/>
</dbReference>
<dbReference type="EMBL" id="KX161872">
    <property type="protein sequence ID" value="ART30110.1"/>
    <property type="molecule type" value="mRNA"/>
</dbReference>
<accession>A0A2U3TA35</accession>
<dbReference type="CDD" id="cd06526">
    <property type="entry name" value="metazoan_ACD"/>
    <property type="match status" value="1"/>
</dbReference>
<dbReference type="InterPro" id="IPR002068">
    <property type="entry name" value="A-crystallin/Hsp20_dom"/>
</dbReference>
<evidence type="ECO:0000256" key="2">
    <source>
        <dbReference type="RuleBase" id="RU003616"/>
    </source>
</evidence>
<name>A0A2U3TA35_HARAX</name>
<reference evidence="5" key="1">
    <citation type="submission" date="2016-04" db="EMBL/GenBank/DDBJ databases">
        <authorList>
            <person name="Evans L.H."/>
            <person name="Alamgir A."/>
            <person name="Owens N."/>
            <person name="Weber N.D."/>
            <person name="Virtaneva K."/>
            <person name="Barbian K."/>
            <person name="Babar A."/>
            <person name="Rosenke K."/>
        </authorList>
    </citation>
    <scope>NUCLEOTIDE SEQUENCE</scope>
</reference>
<dbReference type="PRINTS" id="PR00299">
    <property type="entry name" value="ACRYSTALLIN"/>
</dbReference>